<dbReference type="EMBL" id="CADEPI010000003">
    <property type="protein sequence ID" value="CAB3360337.1"/>
    <property type="molecule type" value="Genomic_DNA"/>
</dbReference>
<comment type="caution">
    <text evidence="2">The sequence shown here is derived from an EMBL/GenBank/DDBJ whole genome shotgun (WGS) entry which is preliminary data.</text>
</comment>
<sequence>MAAMNSIGYWDGDWSKPVRSTCALVVHYPFLHDQRTSRKERDKYDVKNLKDTLKDFAHFYETSASKLEVFELLGNEDKFSKTFQLHEEEKPELFIVFILTHGYKSAMVTDLNEFFTSREVYNHLNRNSLLSDALKLLFISACRGNIIDEEVFKACNVPVYETPGRMMSRHIDRNNPENLDAVRVSVDPIDKNCITMFECVETTLSFSDFRTKLVKAFCETFRKVQMDMGIEEFLTRCMCQQRYKKLRFLMYGSTPELRILKHRPLTITKKLYIRREARPLMELALQYLGRGLKPIEFTYNWKSDDNIPLLLRRAHFYVMPRFRDSREIQSLRENLEENYGFETEHHYSFAELKLSVSEGRENLEGCVLVCIIAPIFEQDGELCVNIDGEITTIKKIHHCAIGPTTEKWVGKPKIFVFLHAVQSNPYVQGIRKVLTYVKTEFSRADTIHAGLLTVILPQRDSVQMFKETLQEFSNPGKIDKASFQQFFFELVRRGKSENSIPPMAISTLDKELRMDFPANFFIENLTLVTGEKSQAISLNELVQRLCSAHGNDLSTLPCPHQVEDDEYVIINPEFSVIVLSADAGSGKSELAKVLARRAKREQKNVTLVDLRKDPENLDLFDWTKGYRDLVEKFSRNRGESRKFGENELLILDGYESVEAEYQQLYLSKMVRDMVSDKVTLLITTRPEKKEALRISLERICQVHFLYINKLPRENQIAFLNQKIRRIIYREDIKFYLDMIVEFSAVELVEKISTLEKVADFINMTNGGYINLYELSSHVLKLTFTSSLKRAGIICGRSTYHQEFKELANIHFSCAYDYFFDRQVHQLQKDEIKLKNLSENGIFRIENYRLVALSKTLAVFLFLYKHTIPLLSIPRRFNEEKRLFEIMQSHRKRSDWEDDLFS</sequence>
<dbReference type="PROSITE" id="PS50208">
    <property type="entry name" value="CASPASE_P20"/>
    <property type="match status" value="1"/>
</dbReference>
<dbReference type="Pfam" id="PF05729">
    <property type="entry name" value="NACHT"/>
    <property type="match status" value="1"/>
</dbReference>
<dbReference type="InterPro" id="IPR027417">
    <property type="entry name" value="P-loop_NTPase"/>
</dbReference>
<dbReference type="InterPro" id="IPR011600">
    <property type="entry name" value="Pept_C14_caspase"/>
</dbReference>
<dbReference type="SUPFAM" id="SSF52129">
    <property type="entry name" value="Caspase-like"/>
    <property type="match status" value="1"/>
</dbReference>
<evidence type="ECO:0000313" key="2">
    <source>
        <dbReference type="EMBL" id="CAB3360337.1"/>
    </source>
</evidence>
<evidence type="ECO:0000259" key="1">
    <source>
        <dbReference type="PROSITE" id="PS50208"/>
    </source>
</evidence>
<dbReference type="Pfam" id="PF00656">
    <property type="entry name" value="Peptidase_C14"/>
    <property type="match status" value="1"/>
</dbReference>
<dbReference type="InterPro" id="IPR007111">
    <property type="entry name" value="NACHT_NTPase"/>
</dbReference>
<dbReference type="InterPro" id="IPR029030">
    <property type="entry name" value="Caspase-like_dom_sf"/>
</dbReference>
<dbReference type="GO" id="GO:0004197">
    <property type="term" value="F:cysteine-type endopeptidase activity"/>
    <property type="evidence" value="ECO:0007669"/>
    <property type="project" value="InterPro"/>
</dbReference>
<dbReference type="SUPFAM" id="SSF52540">
    <property type="entry name" value="P-loop containing nucleoside triphosphate hydrolases"/>
    <property type="match status" value="1"/>
</dbReference>
<dbReference type="Gene3D" id="3.40.50.1460">
    <property type="match status" value="1"/>
</dbReference>
<keyword evidence="3" id="KW-1185">Reference proteome</keyword>
<feature type="domain" description="Caspase family p20" evidence="1">
    <location>
        <begin position="81"/>
        <end position="146"/>
    </location>
</feature>
<dbReference type="AlphaFoldDB" id="A0A8S1BX19"/>
<protein>
    <recommendedName>
        <fullName evidence="1">Caspase family p20 domain-containing protein</fullName>
    </recommendedName>
</protein>
<dbReference type="GO" id="GO:0006508">
    <property type="term" value="P:proteolysis"/>
    <property type="evidence" value="ECO:0007669"/>
    <property type="project" value="InterPro"/>
</dbReference>
<evidence type="ECO:0000313" key="3">
    <source>
        <dbReference type="Proteomes" id="UP000494165"/>
    </source>
</evidence>
<accession>A0A8S1BX19</accession>
<organism evidence="2 3">
    <name type="scientific">Cloeon dipterum</name>
    <dbReference type="NCBI Taxonomy" id="197152"/>
    <lineage>
        <taxon>Eukaryota</taxon>
        <taxon>Metazoa</taxon>
        <taxon>Ecdysozoa</taxon>
        <taxon>Arthropoda</taxon>
        <taxon>Hexapoda</taxon>
        <taxon>Insecta</taxon>
        <taxon>Pterygota</taxon>
        <taxon>Palaeoptera</taxon>
        <taxon>Ephemeroptera</taxon>
        <taxon>Pisciforma</taxon>
        <taxon>Baetidae</taxon>
        <taxon>Cloeon</taxon>
    </lineage>
</organism>
<reference evidence="2 3" key="1">
    <citation type="submission" date="2020-04" db="EMBL/GenBank/DDBJ databases">
        <authorList>
            <person name="Alioto T."/>
            <person name="Alioto T."/>
            <person name="Gomez Garrido J."/>
        </authorList>
    </citation>
    <scope>NUCLEOTIDE SEQUENCE [LARGE SCALE GENOMIC DNA]</scope>
</reference>
<dbReference type="InterPro" id="IPR001309">
    <property type="entry name" value="Pept_C14_p20"/>
</dbReference>
<name>A0A8S1BX19_9INSE</name>
<dbReference type="Gene3D" id="3.40.50.300">
    <property type="entry name" value="P-loop containing nucleotide triphosphate hydrolases"/>
    <property type="match status" value="1"/>
</dbReference>
<proteinExistence type="predicted"/>
<dbReference type="Proteomes" id="UP000494165">
    <property type="component" value="Unassembled WGS sequence"/>
</dbReference>
<gene>
    <name evidence="2" type="ORF">CLODIP_2_CD08728</name>
</gene>
<dbReference type="OrthoDB" id="6044770at2759"/>